<evidence type="ECO:0000313" key="6">
    <source>
        <dbReference type="Proteomes" id="UP000291116"/>
    </source>
</evidence>
<evidence type="ECO:0000256" key="3">
    <source>
        <dbReference type="SAM" id="Phobius"/>
    </source>
</evidence>
<dbReference type="InterPro" id="IPR035969">
    <property type="entry name" value="Rab-GAP_TBC_sf"/>
</dbReference>
<organism evidence="5 6">
    <name type="scientific">Pseudo-nitzschia multistriata</name>
    <dbReference type="NCBI Taxonomy" id="183589"/>
    <lineage>
        <taxon>Eukaryota</taxon>
        <taxon>Sar</taxon>
        <taxon>Stramenopiles</taxon>
        <taxon>Ochrophyta</taxon>
        <taxon>Bacillariophyta</taxon>
        <taxon>Bacillariophyceae</taxon>
        <taxon>Bacillariophycidae</taxon>
        <taxon>Bacillariales</taxon>
        <taxon>Bacillariaceae</taxon>
        <taxon>Pseudo-nitzschia</taxon>
    </lineage>
</organism>
<feature type="region of interest" description="Disordered" evidence="2">
    <location>
        <begin position="1"/>
        <end position="90"/>
    </location>
</feature>
<dbReference type="SMART" id="SM00164">
    <property type="entry name" value="TBC"/>
    <property type="match status" value="1"/>
</dbReference>
<evidence type="ECO:0000256" key="1">
    <source>
        <dbReference type="ARBA" id="ARBA00022468"/>
    </source>
</evidence>
<feature type="compositionally biased region" description="Low complexity" evidence="2">
    <location>
        <begin position="175"/>
        <end position="185"/>
    </location>
</feature>
<dbReference type="EMBL" id="CAACVS010000692">
    <property type="protein sequence ID" value="VEU45194.1"/>
    <property type="molecule type" value="Genomic_DNA"/>
</dbReference>
<dbReference type="Gene3D" id="1.10.472.80">
    <property type="entry name" value="Ypt/Rab-GAP domain of gyp1p, domain 3"/>
    <property type="match status" value="1"/>
</dbReference>
<reference evidence="5 6" key="1">
    <citation type="submission" date="2019-01" db="EMBL/GenBank/DDBJ databases">
        <authorList>
            <person name="Ferrante I. M."/>
        </authorList>
    </citation>
    <scope>NUCLEOTIDE SEQUENCE [LARGE SCALE GENOMIC DNA]</scope>
    <source>
        <strain evidence="5 6">B856</strain>
    </source>
</reference>
<feature type="compositionally biased region" description="Polar residues" evidence="2">
    <location>
        <begin position="776"/>
        <end position="788"/>
    </location>
</feature>
<feature type="domain" description="Rab-GAP TBC" evidence="4">
    <location>
        <begin position="130"/>
        <end position="548"/>
    </location>
</feature>
<keyword evidence="3" id="KW-1133">Transmembrane helix</keyword>
<dbReference type="InterPro" id="IPR000195">
    <property type="entry name" value="Rab-GAP-TBC_dom"/>
</dbReference>
<keyword evidence="3" id="KW-0812">Transmembrane</keyword>
<feature type="region of interest" description="Disordered" evidence="2">
    <location>
        <begin position="387"/>
        <end position="416"/>
    </location>
</feature>
<accession>A0A448ZT80</accession>
<dbReference type="PANTHER" id="PTHR20913:SF7">
    <property type="entry name" value="RE60063P"/>
    <property type="match status" value="1"/>
</dbReference>
<feature type="compositionally biased region" description="Polar residues" evidence="2">
    <location>
        <begin position="752"/>
        <end position="764"/>
    </location>
</feature>
<feature type="compositionally biased region" description="Low complexity" evidence="2">
    <location>
        <begin position="392"/>
        <end position="406"/>
    </location>
</feature>
<dbReference type="AlphaFoldDB" id="A0A448ZT80"/>
<dbReference type="InterPro" id="IPR045913">
    <property type="entry name" value="TBC20/Gyp8-like"/>
</dbReference>
<feature type="compositionally biased region" description="Basic residues" evidence="2">
    <location>
        <begin position="894"/>
        <end position="903"/>
    </location>
</feature>
<name>A0A448ZT80_9STRA</name>
<feature type="region of interest" description="Disordered" evidence="2">
    <location>
        <begin position="164"/>
        <end position="200"/>
    </location>
</feature>
<feature type="compositionally biased region" description="Basic and acidic residues" evidence="2">
    <location>
        <begin position="217"/>
        <end position="232"/>
    </location>
</feature>
<evidence type="ECO:0000313" key="5">
    <source>
        <dbReference type="EMBL" id="VEU45194.1"/>
    </source>
</evidence>
<dbReference type="SUPFAM" id="SSF47923">
    <property type="entry name" value="Ypt/Rab-GAP domain of gyp1p"/>
    <property type="match status" value="1"/>
</dbReference>
<proteinExistence type="predicted"/>
<dbReference type="OrthoDB" id="47254at2759"/>
<feature type="region of interest" description="Disordered" evidence="2">
    <location>
        <begin position="752"/>
        <end position="791"/>
    </location>
</feature>
<evidence type="ECO:0000256" key="2">
    <source>
        <dbReference type="SAM" id="MobiDB-lite"/>
    </source>
</evidence>
<keyword evidence="1" id="KW-0343">GTPase activation</keyword>
<feature type="compositionally biased region" description="Low complexity" evidence="2">
    <location>
        <begin position="1067"/>
        <end position="1078"/>
    </location>
</feature>
<dbReference type="Gene3D" id="1.10.8.1310">
    <property type="match status" value="1"/>
</dbReference>
<feature type="compositionally biased region" description="Basic and acidic residues" evidence="2">
    <location>
        <begin position="1055"/>
        <end position="1065"/>
    </location>
</feature>
<feature type="compositionally biased region" description="Polar residues" evidence="2">
    <location>
        <begin position="277"/>
        <end position="304"/>
    </location>
</feature>
<dbReference type="GO" id="GO:0005096">
    <property type="term" value="F:GTPase activator activity"/>
    <property type="evidence" value="ECO:0007669"/>
    <property type="project" value="UniProtKB-KW"/>
</dbReference>
<dbReference type="PANTHER" id="PTHR20913">
    <property type="entry name" value="TBC1 DOMAIN FAMILY MEMBER 20/GTPASE"/>
    <property type="match status" value="1"/>
</dbReference>
<feature type="region of interest" description="Disordered" evidence="2">
    <location>
        <begin position="266"/>
        <end position="362"/>
    </location>
</feature>
<keyword evidence="3" id="KW-0472">Membrane</keyword>
<gene>
    <name evidence="5" type="ORF">PSNMU_V1.4_AUG-EV-PASAV3_0123570</name>
</gene>
<dbReference type="GO" id="GO:0005789">
    <property type="term" value="C:endoplasmic reticulum membrane"/>
    <property type="evidence" value="ECO:0007669"/>
    <property type="project" value="TreeGrafter"/>
</dbReference>
<dbReference type="GO" id="GO:0006888">
    <property type="term" value="P:endoplasmic reticulum to Golgi vesicle-mediated transport"/>
    <property type="evidence" value="ECO:0007669"/>
    <property type="project" value="TreeGrafter"/>
</dbReference>
<dbReference type="PROSITE" id="PS50086">
    <property type="entry name" value="TBC_RABGAP"/>
    <property type="match status" value="1"/>
</dbReference>
<feature type="compositionally biased region" description="Low complexity" evidence="2">
    <location>
        <begin position="73"/>
        <end position="86"/>
    </location>
</feature>
<feature type="region of interest" description="Disordered" evidence="2">
    <location>
        <begin position="217"/>
        <end position="241"/>
    </location>
</feature>
<protein>
    <recommendedName>
        <fullName evidence="4">Rab-GAP TBC domain-containing protein</fullName>
    </recommendedName>
</protein>
<dbReference type="Proteomes" id="UP000291116">
    <property type="component" value="Unassembled WGS sequence"/>
</dbReference>
<feature type="region of interest" description="Disordered" evidence="2">
    <location>
        <begin position="1016"/>
        <end position="1159"/>
    </location>
</feature>
<feature type="transmembrane region" description="Helical" evidence="3">
    <location>
        <begin position="991"/>
        <end position="1009"/>
    </location>
</feature>
<feature type="compositionally biased region" description="Low complexity" evidence="2">
    <location>
        <begin position="305"/>
        <end position="334"/>
    </location>
</feature>
<evidence type="ECO:0000259" key="4">
    <source>
        <dbReference type="PROSITE" id="PS50086"/>
    </source>
</evidence>
<feature type="compositionally biased region" description="Basic residues" evidence="2">
    <location>
        <begin position="344"/>
        <end position="362"/>
    </location>
</feature>
<dbReference type="Pfam" id="PF00566">
    <property type="entry name" value="RabGAP-TBC"/>
    <property type="match status" value="1"/>
</dbReference>
<sequence>MPSPAASERTPLLAEGTLEAASRTAETETKTLAPKQKQKPPISDDPRTPRKSNGTANPRANHPLPVPLFGQGTKANTSAKANTNTNPITNRYKLSNPFLQKKVEDMELLLSQPEVDLWKLREFALSPGGLVNDTIRKRVWPKLVGLDHNYDPLPLDHIVLEPTKASASGRERGLPPQHHQQQQQHQQHHPQHPQQPPPQTTIEIDAQHELLQPSEDEKKALQEMHSQTHRDPSLLPPSGTLLVESMDSSQIDRDVARCTWHLLTGSQRSRRSQHRSITQNSTRGNEYHSANATRNQHPKQSQSRSSASTPTSATASTSISTSASASASTPASTPDPKQQSPNRINRRGHPQTTKYRRNRKISVLLKKKQSRLANLINLALVQSYDRSDRDASGNGNNNNSNNNNNSEADTDTNGNSKNRLRYYQGYHDVACIFLHALGGGASHKPSSASGGQHHYSAGDLELPSKVLVQVSFSHFKDALRSDFLRLQTGLKLILFPLLRTIDMEIHDHLLDADMEPFFCLSWILTWFAHDVRDTALVKRLFDAFLVAHPVLPVYAALAMITHPYNRQIILETDCDFAALHQCLASLPKHSCKIGYKERRMDGAFGNVVTYVSDEEGDCGASTSAYSNHYHTTSGDNHTVTTNTDTYLEEQSEFDDDLDDDDSHTFDTRSQFTTETLYTESSFPTSIHSGSLATSSSHNGPVPTKLTTGASLASGSLVSLHEEFRPCPTDRTIISTEQPDFLSKESTLVSGTWNDASAMDGTSTGASGGPDPESPNLDGTSEEINNTNGALLLGDTNPVPFESVLDTAVQIMTKYPPGSLVKLAKDYYRDDWDSQLSLLANHAAASDDNDLDVQQLIGLLKPTPPAWSVLPTCTSDWLDKQKVRQDMGLKPTSRKDRRRRRNKKNPTDGTLYNNTNHRFDLEAADSETTRLLSVPATTTDAAAAGNDPMDYVRSNPEDRAVAAIGYAPGLEAKKRKRRLLRNRRRRKKRQRALAIGCGVVLLGGLVYAVVRYSSNHRSIAPPEHGIGNRPTTVADGEIPSEPPTARRQEAPLGTDGDSRAGKDQHMQDASADSRASASDRPARGLSSSSSIGKAERDPTNADAAMKTAAGIILPRVNQRLDPSPPSRDKTALPGAGAGKSPGPRETVRSTGPPHGSTALRPRAALGDKRAHHKTPLGLVAGNETRRAGPPVSTLGKQGTTILLDLLTHTRAKAVRFVRNAWNTFRGFVIRLVRPGRN</sequence>
<keyword evidence="6" id="KW-1185">Reference proteome</keyword>
<feature type="region of interest" description="Disordered" evidence="2">
    <location>
        <begin position="883"/>
        <end position="913"/>
    </location>
</feature>